<evidence type="ECO:0000313" key="4">
    <source>
        <dbReference type="EMBL" id="MBB3980529.1"/>
    </source>
</evidence>
<dbReference type="PANTHER" id="PTHR34597">
    <property type="entry name" value="SLR1661 PROTEIN"/>
    <property type="match status" value="1"/>
</dbReference>
<feature type="chain" id="PRO_5030510672" evidence="2">
    <location>
        <begin position="28"/>
        <end position="591"/>
    </location>
</feature>
<dbReference type="Gene3D" id="3.10.20.310">
    <property type="entry name" value="membrane protein fhac"/>
    <property type="match status" value="1"/>
</dbReference>
<dbReference type="GO" id="GO:0008320">
    <property type="term" value="F:protein transmembrane transporter activity"/>
    <property type="evidence" value="ECO:0007669"/>
    <property type="project" value="TreeGrafter"/>
</dbReference>
<evidence type="ECO:0000313" key="5">
    <source>
        <dbReference type="Proteomes" id="UP000552757"/>
    </source>
</evidence>
<comment type="caution">
    <text evidence="4">The sequence shown here is derived from an EMBL/GenBank/DDBJ whole genome shotgun (WGS) entry which is preliminary data.</text>
</comment>
<dbReference type="Proteomes" id="UP000552757">
    <property type="component" value="Unassembled WGS sequence"/>
</dbReference>
<evidence type="ECO:0000256" key="2">
    <source>
        <dbReference type="SAM" id="SignalP"/>
    </source>
</evidence>
<proteinExistence type="predicted"/>
<dbReference type="PANTHER" id="PTHR34597:SF1">
    <property type="entry name" value="HEME_HEMOPEXIN TRANSPORTER PROTEIN HUXB"/>
    <property type="match status" value="1"/>
</dbReference>
<dbReference type="RefSeq" id="WP_343052279.1">
    <property type="nucleotide sequence ID" value="NZ_JACIEB010000001.1"/>
</dbReference>
<dbReference type="Gene3D" id="2.40.160.50">
    <property type="entry name" value="membrane protein fhac: a member of the omp85/tpsb transporter family"/>
    <property type="match status" value="1"/>
</dbReference>
<feature type="signal peptide" evidence="2">
    <location>
        <begin position="1"/>
        <end position="27"/>
    </location>
</feature>
<feature type="domain" description="Haemolysin activator HlyB C-terminal" evidence="3">
    <location>
        <begin position="221"/>
        <end position="549"/>
    </location>
</feature>
<name>A0A7W6DDE8_9SPHN</name>
<reference evidence="4 5" key="1">
    <citation type="submission" date="2020-08" db="EMBL/GenBank/DDBJ databases">
        <title>Genomic Encyclopedia of Type Strains, Phase IV (KMG-IV): sequencing the most valuable type-strain genomes for metagenomic binning, comparative biology and taxonomic classification.</title>
        <authorList>
            <person name="Goeker M."/>
        </authorList>
    </citation>
    <scope>NUCLEOTIDE SEQUENCE [LARGE SCALE GENOMIC DNA]</scope>
    <source>
        <strain evidence="4 5">DSM 29348</strain>
    </source>
</reference>
<evidence type="ECO:0000259" key="3">
    <source>
        <dbReference type="Pfam" id="PF03865"/>
    </source>
</evidence>
<dbReference type="InterPro" id="IPR005565">
    <property type="entry name" value="Hemolysn_activator_HlyB_C"/>
</dbReference>
<accession>A0A7W6DDE8</accession>
<dbReference type="InterPro" id="IPR051544">
    <property type="entry name" value="TPS_OM_transporter"/>
</dbReference>
<feature type="region of interest" description="Disordered" evidence="1">
    <location>
        <begin position="32"/>
        <end position="59"/>
    </location>
</feature>
<gene>
    <name evidence="4" type="ORF">GGR44_000160</name>
</gene>
<dbReference type="EMBL" id="JACIEB010000001">
    <property type="protein sequence ID" value="MBB3980529.1"/>
    <property type="molecule type" value="Genomic_DNA"/>
</dbReference>
<protein>
    <submittedName>
        <fullName evidence="4">Hemolysin activation/secretion protein</fullName>
    </submittedName>
</protein>
<organism evidence="4 5">
    <name type="scientific">Sphingobium fontiphilum</name>
    <dbReference type="NCBI Taxonomy" id="944425"/>
    <lineage>
        <taxon>Bacteria</taxon>
        <taxon>Pseudomonadati</taxon>
        <taxon>Pseudomonadota</taxon>
        <taxon>Alphaproteobacteria</taxon>
        <taxon>Sphingomonadales</taxon>
        <taxon>Sphingomonadaceae</taxon>
        <taxon>Sphingobium</taxon>
    </lineage>
</organism>
<dbReference type="Pfam" id="PF03865">
    <property type="entry name" value="ShlB"/>
    <property type="match status" value="1"/>
</dbReference>
<keyword evidence="5" id="KW-1185">Reference proteome</keyword>
<keyword evidence="2" id="KW-0732">Signal</keyword>
<dbReference type="GO" id="GO:0098046">
    <property type="term" value="C:type V protein secretion system complex"/>
    <property type="evidence" value="ECO:0007669"/>
    <property type="project" value="TreeGrafter"/>
</dbReference>
<dbReference type="AlphaFoldDB" id="A0A7W6DDE8"/>
<dbReference type="GO" id="GO:0046819">
    <property type="term" value="P:protein secretion by the type V secretion system"/>
    <property type="evidence" value="ECO:0007669"/>
    <property type="project" value="TreeGrafter"/>
</dbReference>
<sequence>MTFKLMTAAGMMSAMAGAAMLATPAMAQQAASGAPTREELRPDQRLAPTQPGPSRLTVDGDIERAPCPLADPSQANVVVNFADVHFNGLGPISAEALRDSWSDQAGRDVPVATLCAIRDRAATALRAMGYLAAVQLPPQRIEKGGTIDFDILVAKLVGIEVRGDAGHSEKLIAALLQKLKDEPLFNMREAERTLLLARDLPGYDVRLTLRPAGTAPGEVIGLVQVSRQQLRVDANVQNWGSHNVGRFGGLLRAQINDLTGAGDSTTLALFNTFDTREQTVLQAGHSMALGVSGLRGNVDFSYAWSRPDVLNGGLKSETMILTAGLSYPLIRRQTTSLLLSGGIDFVDQDVKALGVPLTSDRLRVLFARAEADLIDPGSLASIDGYSAAAPRWRIGGYVEARHGLSGLGASDGCGPAPIFAGCLPPDVPPSRITGDPSAFVLRAGGNAQFRPFPRLTISIAPRAQYSPDPLLSFEEASAGNYTVGRGYDPGSLIGDSAVGYSYELRYGSLQPRGERDLAIEPFAFFDAMWVWNHDSPDSRLYSTGAGVRGQWGRIGRFDLTLATPLRNVAGHDRGDWRLLLSFTAQLLPWSR</sequence>
<evidence type="ECO:0000256" key="1">
    <source>
        <dbReference type="SAM" id="MobiDB-lite"/>
    </source>
</evidence>